<feature type="domain" description="Trehalose synthase N-terminal" evidence="8">
    <location>
        <begin position="228"/>
        <end position="388"/>
    </location>
</feature>
<dbReference type="PANTHER" id="PTHR47779">
    <property type="entry name" value="SYNTHASE (CCG-9), PUTATIVE (AFU_ORTHOLOGUE AFUA_3G12100)-RELATED"/>
    <property type="match status" value="1"/>
</dbReference>
<dbReference type="AlphaFoldDB" id="A0AAJ0BW82"/>
<evidence type="ECO:0000256" key="4">
    <source>
        <dbReference type="ARBA" id="ARBA00022676"/>
    </source>
</evidence>
<evidence type="ECO:0000256" key="2">
    <source>
        <dbReference type="ARBA" id="ARBA00011738"/>
    </source>
</evidence>
<keyword evidence="4" id="KW-0328">Glycosyltransferase</keyword>
<dbReference type="RefSeq" id="XP_060281604.1">
    <property type="nucleotide sequence ID" value="XM_060424751.1"/>
</dbReference>
<feature type="domain" description="Glycosyl transferase family 1" evidence="7">
    <location>
        <begin position="449"/>
        <end position="620"/>
    </location>
</feature>
<evidence type="ECO:0000313" key="9">
    <source>
        <dbReference type="EMBL" id="KAK1765391.1"/>
    </source>
</evidence>
<reference evidence="9" key="1">
    <citation type="submission" date="2023-06" db="EMBL/GenBank/DDBJ databases">
        <title>Genome-scale phylogeny and comparative genomics of the fungal order Sordariales.</title>
        <authorList>
            <consortium name="Lawrence Berkeley National Laboratory"/>
            <person name="Hensen N."/>
            <person name="Bonometti L."/>
            <person name="Westerberg I."/>
            <person name="Brannstrom I.O."/>
            <person name="Guillou S."/>
            <person name="Cros-Aarteil S."/>
            <person name="Calhoun S."/>
            <person name="Haridas S."/>
            <person name="Kuo A."/>
            <person name="Mondo S."/>
            <person name="Pangilinan J."/>
            <person name="Riley R."/>
            <person name="Labutti K."/>
            <person name="Andreopoulos B."/>
            <person name="Lipzen A."/>
            <person name="Chen C."/>
            <person name="Yanf M."/>
            <person name="Daum C."/>
            <person name="Ng V."/>
            <person name="Clum A."/>
            <person name="Steindorff A."/>
            <person name="Ohm R."/>
            <person name="Martin F."/>
            <person name="Silar P."/>
            <person name="Natvig D."/>
            <person name="Lalanne C."/>
            <person name="Gautier V."/>
            <person name="Ament-Velasquez S.L."/>
            <person name="Kruys A."/>
            <person name="Hutchinson M.I."/>
            <person name="Powell A.J."/>
            <person name="Barry K."/>
            <person name="Miller A.N."/>
            <person name="Grigoriev I.V."/>
            <person name="Debuchy R."/>
            <person name="Gladieux P."/>
            <person name="Thoren M.H."/>
            <person name="Johannesson H."/>
        </authorList>
    </citation>
    <scope>NUCLEOTIDE SEQUENCE</scope>
    <source>
        <strain evidence="9">8032-3</strain>
    </source>
</reference>
<dbReference type="EMBL" id="MU839015">
    <property type="protein sequence ID" value="KAK1765391.1"/>
    <property type="molecule type" value="Genomic_DNA"/>
</dbReference>
<dbReference type="Proteomes" id="UP001244011">
    <property type="component" value="Unassembled WGS sequence"/>
</dbReference>
<dbReference type="GeneID" id="85307938"/>
<evidence type="ECO:0000256" key="5">
    <source>
        <dbReference type="ARBA" id="ARBA00022679"/>
    </source>
</evidence>
<evidence type="ECO:0000313" key="10">
    <source>
        <dbReference type="Proteomes" id="UP001244011"/>
    </source>
</evidence>
<gene>
    <name evidence="9" type="ORF">QBC33DRAFT_454975</name>
</gene>
<protein>
    <submittedName>
        <fullName evidence="9">Glycosyltransferase family 4 protein</fullName>
    </submittedName>
</protein>
<comment type="subunit">
    <text evidence="2">Homodimer.</text>
</comment>
<evidence type="ECO:0000256" key="3">
    <source>
        <dbReference type="ARBA" id="ARBA00022526"/>
    </source>
</evidence>
<accession>A0AAJ0BW82</accession>
<comment type="caution">
    <text evidence="9">The sequence shown here is derived from an EMBL/GenBank/DDBJ whole genome shotgun (WGS) entry which is preliminary data.</text>
</comment>
<dbReference type="InterPro" id="IPR052078">
    <property type="entry name" value="Trehalose_Metab_GTase"/>
</dbReference>
<keyword evidence="6" id="KW-0119">Carbohydrate metabolism</keyword>
<dbReference type="GO" id="GO:0006006">
    <property type="term" value="P:glucose metabolic process"/>
    <property type="evidence" value="ECO:0007669"/>
    <property type="project" value="UniProtKB-KW"/>
</dbReference>
<dbReference type="CDD" id="cd03792">
    <property type="entry name" value="GT4_trehalose_phosphorylase"/>
    <property type="match status" value="1"/>
</dbReference>
<dbReference type="InterPro" id="IPR049438">
    <property type="entry name" value="TreT_GT1"/>
</dbReference>
<dbReference type="Gene3D" id="3.40.50.2000">
    <property type="entry name" value="Glycogen Phosphorylase B"/>
    <property type="match status" value="2"/>
</dbReference>
<dbReference type="Pfam" id="PF21269">
    <property type="entry name" value="TreT_GT1"/>
    <property type="match status" value="1"/>
</dbReference>
<dbReference type="Pfam" id="PF00534">
    <property type="entry name" value="Glycos_transf_1"/>
    <property type="match status" value="1"/>
</dbReference>
<name>A0AAJ0BW82_9PEZI</name>
<dbReference type="InterPro" id="IPR001296">
    <property type="entry name" value="Glyco_trans_1"/>
</dbReference>
<proteinExistence type="inferred from homology"/>
<dbReference type="SUPFAM" id="SSF53756">
    <property type="entry name" value="UDP-Glycosyltransferase/glycogen phosphorylase"/>
    <property type="match status" value="1"/>
</dbReference>
<evidence type="ECO:0000259" key="7">
    <source>
        <dbReference type="Pfam" id="PF00534"/>
    </source>
</evidence>
<keyword evidence="5" id="KW-0808">Transferase</keyword>
<keyword evidence="3" id="KW-0313">Glucose metabolism</keyword>
<dbReference type="PANTHER" id="PTHR47779:SF1">
    <property type="entry name" value="SYNTHASE (CCG-9), PUTATIVE (AFU_ORTHOLOGUE AFUA_3G12100)-RELATED"/>
    <property type="match status" value="1"/>
</dbReference>
<sequence length="716" mass="79768">MAFEKGRKFSAGASAHRKRQMSSIVEKEGQFGPSLTTLYLGISAVFSDDHTAVVALAIHDTVYLIDFSVKHIVLDDALKMGQDVIADFVISEAEKYEHEHFVKFIGAGLPTTLKYMSPSLCSRLWLELDIVPIVMRPDDDFKEKSFWDAKRVDEQADSMARKCIMNFGPSLVPLLQVGFRGVVQTDAGFRAHLTTLQNHKDTCSSPTWESMLTYAKQLRGNDIRVAFFSSTPQGGGVALMRHALVRFARLMGVNLTWYVPKPRPGVFRITKNVHNILQGVSHPDQRITAEEKQAIIDWIDENANRYWLSEGGPLRPVEEGGAHVAIIDDPQMPGLIPLIKKLTPNRPVLYRSHIQIRSDLVAKSGSPQADIWDFLWSNIQEADMFISHPIPIFVPHTVPKEKVVYLPATTDWLDGLNKPMNSWDSGYYGHIYNVACHSQRMTELHWPARQYIIQVARFDPAKGIPTVIDSYAEFRRRCEKAGIVDVPQLVVCGNGSVDDPDASLIYDQTMNQLETHYPHLMKDISVMRLEPNDQLLNTLIAKAHVVLQLSTREGFEVKVSEALHAGRPIIATKAGGIPLQVKDGVNGFLVTPGDWKAVAGHLMELFTDDNLYKKMSYAAKTGVSDEVGTVGNALGWFYLAAKWAEVGVEKNGKGGLKGNERWVNDMAREEAGHPYSDNENRLPRHFTEKKNLTVDTVVDAKSATPAAPEEAPAAVA</sequence>
<organism evidence="9 10">
    <name type="scientific">Phialemonium atrogriseum</name>
    <dbReference type="NCBI Taxonomy" id="1093897"/>
    <lineage>
        <taxon>Eukaryota</taxon>
        <taxon>Fungi</taxon>
        <taxon>Dikarya</taxon>
        <taxon>Ascomycota</taxon>
        <taxon>Pezizomycotina</taxon>
        <taxon>Sordariomycetes</taxon>
        <taxon>Sordariomycetidae</taxon>
        <taxon>Cephalothecales</taxon>
        <taxon>Cephalothecaceae</taxon>
        <taxon>Phialemonium</taxon>
    </lineage>
</organism>
<keyword evidence="10" id="KW-1185">Reference proteome</keyword>
<dbReference type="GO" id="GO:0016757">
    <property type="term" value="F:glycosyltransferase activity"/>
    <property type="evidence" value="ECO:0007669"/>
    <property type="project" value="UniProtKB-KW"/>
</dbReference>
<evidence type="ECO:0000259" key="8">
    <source>
        <dbReference type="Pfam" id="PF21269"/>
    </source>
</evidence>
<evidence type="ECO:0000256" key="6">
    <source>
        <dbReference type="ARBA" id="ARBA00023277"/>
    </source>
</evidence>
<evidence type="ECO:0000256" key="1">
    <source>
        <dbReference type="ARBA" id="ARBA00009481"/>
    </source>
</evidence>
<comment type="similarity">
    <text evidence="1">Belongs to the glycosyltransferase group 1 family. Glycosyltransferase 4 subfamily.</text>
</comment>